<dbReference type="AlphaFoldDB" id="A0A5U9VKZ5"/>
<organism evidence="4">
    <name type="scientific">Salmonella newport</name>
    <dbReference type="NCBI Taxonomy" id="108619"/>
    <lineage>
        <taxon>Bacteria</taxon>
        <taxon>Pseudomonadati</taxon>
        <taxon>Pseudomonadota</taxon>
        <taxon>Gammaproteobacteria</taxon>
        <taxon>Enterobacterales</taxon>
        <taxon>Enterobacteriaceae</taxon>
        <taxon>Salmonella</taxon>
    </lineage>
</organism>
<dbReference type="InterPro" id="IPR011119">
    <property type="entry name" value="Unchr_helicase_relaxase_TraI"/>
</dbReference>
<dbReference type="Gene3D" id="1.10.3210.40">
    <property type="match status" value="1"/>
</dbReference>
<dbReference type="InterPro" id="IPR022391">
    <property type="entry name" value="ICE_relaxase_PFGI-1"/>
</dbReference>
<feature type="domain" description="Putative conjugal transfer nickase/helicase TraI C-terminal" evidence="3">
    <location>
        <begin position="369"/>
        <end position="488"/>
    </location>
</feature>
<dbReference type="Pfam" id="PF07515">
    <property type="entry name" value="TraI_2_C"/>
    <property type="match status" value="1"/>
</dbReference>
<dbReference type="EMBL" id="AAGVNP010000055">
    <property type="protein sequence ID" value="EBS4546639.1"/>
    <property type="molecule type" value="Genomic_DNA"/>
</dbReference>
<dbReference type="Pfam" id="PF07514">
    <property type="entry name" value="TraI_2"/>
    <property type="match status" value="1"/>
</dbReference>
<evidence type="ECO:0000256" key="1">
    <source>
        <dbReference type="SAM" id="MobiDB-lite"/>
    </source>
</evidence>
<protein>
    <recommendedName>
        <fullName evidence="5">DNA-binding domain-containing protein</fullName>
    </recommendedName>
</protein>
<evidence type="ECO:0008006" key="5">
    <source>
        <dbReference type="Google" id="ProtNLM"/>
    </source>
</evidence>
<evidence type="ECO:0000259" key="2">
    <source>
        <dbReference type="Pfam" id="PF07514"/>
    </source>
</evidence>
<dbReference type="NCBIfam" id="TIGR03760">
    <property type="entry name" value="ICE_TraI_Pfluor"/>
    <property type="match status" value="1"/>
</dbReference>
<sequence>MWRKLFRWTDGGGAEVTKTGKQTQAMEARGFLQSQTVESLLDTEIRQKMLKQIHENSLLTKEATEKYYMQPLRHCVNLMQGLPATEKENHAVVGGLVDLTLKTVAYALRLSRGYMLPRGASAEEQSAQAVIWNAVIFYAALCHTLPVFGQFEGELDDGTLWYPGLVIPSQPYRVRFCQGRGDNAQAVATLLGMRMLPDEVVVWLGRTPAALDTLLHQIQGDRRPGCVVSQIISEAVGFAVGSVEARMLPLRSASPVPVVSVTSAVPVAESFSRANPESAGTASMTLESALNESPAVTTVVSPSLTSVETVSDNQESMAVSEVMALMEFSTPGRRVAENDGTLQEGDPVLAKNGEETTLSSDKKEKQKSCGEQFWQWLSNGIRTGSLSVNTPDSLVHITGGMIFIPTPEIFFTFIKKTSYSSPDFSRDDIQREFEKLGRNFCKRDKSLFQCQKYQEEKRQERHKRLAGYLIVARKIYTDGDVPGDSLYLFISKAA</sequence>
<name>A0A5U9VKZ5_SALNE</name>
<reference evidence="4" key="1">
    <citation type="submission" date="2018-06" db="EMBL/GenBank/DDBJ databases">
        <authorList>
            <person name="Ashton P.M."/>
            <person name="Dallman T."/>
            <person name="Nair S."/>
            <person name="De Pinna E."/>
            <person name="Peters T."/>
            <person name="Grant K."/>
        </authorList>
    </citation>
    <scope>NUCLEOTIDE SEQUENCE [LARGE SCALE GENOMIC DNA]</scope>
    <source>
        <strain evidence="4">160804</strain>
    </source>
</reference>
<dbReference type="InterPro" id="IPR036388">
    <property type="entry name" value="WH-like_DNA-bd_sf"/>
</dbReference>
<dbReference type="InterPro" id="IPR011093">
    <property type="entry name" value="TraI_2_C"/>
</dbReference>
<evidence type="ECO:0000259" key="3">
    <source>
        <dbReference type="Pfam" id="PF07515"/>
    </source>
</evidence>
<dbReference type="SUPFAM" id="SSF46785">
    <property type="entry name" value="Winged helix' DNA-binding domain"/>
    <property type="match status" value="1"/>
</dbReference>
<evidence type="ECO:0000313" key="4">
    <source>
        <dbReference type="EMBL" id="EBS4546639.1"/>
    </source>
</evidence>
<dbReference type="Proteomes" id="UP000839885">
    <property type="component" value="Unassembled WGS sequence"/>
</dbReference>
<dbReference type="Gene3D" id="1.10.10.10">
    <property type="entry name" value="Winged helix-like DNA-binding domain superfamily/Winged helix DNA-binding domain"/>
    <property type="match status" value="1"/>
</dbReference>
<comment type="caution">
    <text evidence="4">The sequence shown here is derived from an EMBL/GenBank/DDBJ whole genome shotgun (WGS) entry which is preliminary data.</text>
</comment>
<dbReference type="InterPro" id="IPR036390">
    <property type="entry name" value="WH_DNA-bd_sf"/>
</dbReference>
<feature type="region of interest" description="Disordered" evidence="1">
    <location>
        <begin position="334"/>
        <end position="364"/>
    </location>
</feature>
<dbReference type="Gene3D" id="2.40.10.200">
    <property type="entry name" value="STY4665 C-terminal domain-like"/>
    <property type="match status" value="1"/>
</dbReference>
<proteinExistence type="predicted"/>
<gene>
    <name evidence="4" type="ORF">DQK32_12120</name>
</gene>
<feature type="domain" description="Uncharacterised" evidence="2">
    <location>
        <begin position="36"/>
        <end position="235"/>
    </location>
</feature>
<accession>A0A5U9VKZ5</accession>